<dbReference type="WBParaSite" id="Pan_g17283.t1">
    <property type="protein sequence ID" value="Pan_g17283.t1"/>
    <property type="gene ID" value="Pan_g17283"/>
</dbReference>
<accession>A0A7E4V7Y8</accession>
<sequence length="68" mass="7564">MHRFEGEKQVSGGTLDVASPACHGFKNDADNRARKCHWEECWIWQAITFSLSRVDTGPGQPEPARPGP</sequence>
<protein>
    <submittedName>
        <fullName evidence="3">Uncharacterized protein</fullName>
    </submittedName>
</protein>
<dbReference type="Proteomes" id="UP000492821">
    <property type="component" value="Unassembled WGS sequence"/>
</dbReference>
<organism evidence="2 3">
    <name type="scientific">Panagrellus redivivus</name>
    <name type="common">Microworm</name>
    <dbReference type="NCBI Taxonomy" id="6233"/>
    <lineage>
        <taxon>Eukaryota</taxon>
        <taxon>Metazoa</taxon>
        <taxon>Ecdysozoa</taxon>
        <taxon>Nematoda</taxon>
        <taxon>Chromadorea</taxon>
        <taxon>Rhabditida</taxon>
        <taxon>Tylenchina</taxon>
        <taxon>Panagrolaimomorpha</taxon>
        <taxon>Panagrolaimoidea</taxon>
        <taxon>Panagrolaimidae</taxon>
        <taxon>Panagrellus</taxon>
    </lineage>
</organism>
<proteinExistence type="predicted"/>
<reference evidence="2" key="1">
    <citation type="journal article" date="2013" name="Genetics">
        <title>The draft genome and transcriptome of Panagrellus redivivus are shaped by the harsh demands of a free-living lifestyle.</title>
        <authorList>
            <person name="Srinivasan J."/>
            <person name="Dillman A.R."/>
            <person name="Macchietto M.G."/>
            <person name="Heikkinen L."/>
            <person name="Lakso M."/>
            <person name="Fracchia K.M."/>
            <person name="Antoshechkin I."/>
            <person name="Mortazavi A."/>
            <person name="Wong G."/>
            <person name="Sternberg P.W."/>
        </authorList>
    </citation>
    <scope>NUCLEOTIDE SEQUENCE [LARGE SCALE GENOMIC DNA]</scope>
    <source>
        <strain evidence="2">MT8872</strain>
    </source>
</reference>
<reference evidence="3" key="2">
    <citation type="submission" date="2020-10" db="UniProtKB">
        <authorList>
            <consortium name="WormBaseParasite"/>
        </authorList>
    </citation>
    <scope>IDENTIFICATION</scope>
</reference>
<evidence type="ECO:0000256" key="1">
    <source>
        <dbReference type="SAM" id="MobiDB-lite"/>
    </source>
</evidence>
<keyword evidence="2" id="KW-1185">Reference proteome</keyword>
<name>A0A7E4V7Y8_PANRE</name>
<dbReference type="AlphaFoldDB" id="A0A7E4V7Y8"/>
<feature type="region of interest" description="Disordered" evidence="1">
    <location>
        <begin position="1"/>
        <end position="21"/>
    </location>
</feature>
<evidence type="ECO:0000313" key="2">
    <source>
        <dbReference type="Proteomes" id="UP000492821"/>
    </source>
</evidence>
<evidence type="ECO:0000313" key="3">
    <source>
        <dbReference type="WBParaSite" id="Pan_g17283.t1"/>
    </source>
</evidence>